<feature type="region of interest" description="Disordered" evidence="1">
    <location>
        <begin position="1"/>
        <end position="112"/>
    </location>
</feature>
<dbReference type="OrthoDB" id="3253535at2759"/>
<evidence type="ECO:0000313" key="2">
    <source>
        <dbReference type="EMBL" id="TCD61055.1"/>
    </source>
</evidence>
<gene>
    <name evidence="2" type="ORF">EIP91_009112</name>
</gene>
<accession>A0A4R0R7L3</accession>
<feature type="compositionally biased region" description="Basic and acidic residues" evidence="1">
    <location>
        <begin position="46"/>
        <end position="59"/>
    </location>
</feature>
<feature type="compositionally biased region" description="Polar residues" evidence="1">
    <location>
        <begin position="73"/>
        <end position="87"/>
    </location>
</feature>
<organism evidence="2 3">
    <name type="scientific">Steccherinum ochraceum</name>
    <dbReference type="NCBI Taxonomy" id="92696"/>
    <lineage>
        <taxon>Eukaryota</taxon>
        <taxon>Fungi</taxon>
        <taxon>Dikarya</taxon>
        <taxon>Basidiomycota</taxon>
        <taxon>Agaricomycotina</taxon>
        <taxon>Agaricomycetes</taxon>
        <taxon>Polyporales</taxon>
        <taxon>Steccherinaceae</taxon>
        <taxon>Steccherinum</taxon>
    </lineage>
</organism>
<dbReference type="STRING" id="92696.A0A4R0R7L3"/>
<evidence type="ECO:0000256" key="1">
    <source>
        <dbReference type="SAM" id="MobiDB-lite"/>
    </source>
</evidence>
<proteinExistence type="predicted"/>
<feature type="compositionally biased region" description="Polar residues" evidence="1">
    <location>
        <begin position="23"/>
        <end position="41"/>
    </location>
</feature>
<dbReference type="AlphaFoldDB" id="A0A4R0R7L3"/>
<dbReference type="Proteomes" id="UP000292702">
    <property type="component" value="Unassembled WGS sequence"/>
</dbReference>
<reference evidence="2 3" key="1">
    <citation type="submission" date="2018-11" db="EMBL/GenBank/DDBJ databases">
        <title>Genome assembly of Steccherinum ochraceum LE-BIN_3174, the white-rot fungus of the Steccherinaceae family (The Residual Polyporoid clade, Polyporales, Basidiomycota).</title>
        <authorList>
            <person name="Fedorova T.V."/>
            <person name="Glazunova O.A."/>
            <person name="Landesman E.O."/>
            <person name="Moiseenko K.V."/>
            <person name="Psurtseva N.V."/>
            <person name="Savinova O.S."/>
            <person name="Shakhova N.V."/>
            <person name="Tyazhelova T.V."/>
            <person name="Vasina D.V."/>
        </authorList>
    </citation>
    <scope>NUCLEOTIDE SEQUENCE [LARGE SCALE GENOMIC DNA]</scope>
    <source>
        <strain evidence="2 3">LE-BIN_3174</strain>
    </source>
</reference>
<evidence type="ECO:0008006" key="4">
    <source>
        <dbReference type="Google" id="ProtNLM"/>
    </source>
</evidence>
<comment type="caution">
    <text evidence="2">The sequence shown here is derived from an EMBL/GenBank/DDBJ whole genome shotgun (WGS) entry which is preliminary data.</text>
</comment>
<keyword evidence="3" id="KW-1185">Reference proteome</keyword>
<dbReference type="EMBL" id="RWJN01000510">
    <property type="protein sequence ID" value="TCD61055.1"/>
    <property type="molecule type" value="Genomic_DNA"/>
</dbReference>
<name>A0A4R0R7L3_9APHY</name>
<sequence length="201" mass="22298">MDSPASLYARRHSEPLVPYLTPVNPSNHISPSRDQSTSPSIRSKHLLADIDSARADAECSARPATPPTPSSSLGSTNGMPSSDNSDALSIRSVHPDPPSARNRRAPPECDTPPMHVHSTNAEHTLDVWLPKELSSEMVTVSAKKGNRLSIVADVWYRETNSHYEWDIVFPPRDVDMNQIRVSLAQGHVIIRACRRRQSLYF</sequence>
<evidence type="ECO:0000313" key="3">
    <source>
        <dbReference type="Proteomes" id="UP000292702"/>
    </source>
</evidence>
<protein>
    <recommendedName>
        <fullName evidence="4">SHSP domain-containing protein</fullName>
    </recommendedName>
</protein>